<reference evidence="1" key="1">
    <citation type="submission" date="2013-05" db="EMBL/GenBank/DDBJ databases">
        <authorList>
            <person name="Yim A.K.Y."/>
            <person name="Chan T.F."/>
            <person name="Ji K.M."/>
            <person name="Liu X.Y."/>
            <person name="Zhou J.W."/>
            <person name="Li R.Q."/>
            <person name="Yang K.Y."/>
            <person name="Li J."/>
            <person name="Li M."/>
            <person name="Law P.T.W."/>
            <person name="Wu Y.L."/>
            <person name="Cai Z.L."/>
            <person name="Qin H."/>
            <person name="Bao Y."/>
            <person name="Leung R.K.K."/>
            <person name="Ng P.K.S."/>
            <person name="Zou J."/>
            <person name="Zhong X.J."/>
            <person name="Ran P.X."/>
            <person name="Zhong N.S."/>
            <person name="Liu Z.G."/>
            <person name="Tsui S.K.W."/>
        </authorList>
    </citation>
    <scope>NUCLEOTIDE SEQUENCE</scope>
    <source>
        <strain evidence="1">Derf</strain>
        <tissue evidence="1">Whole organism</tissue>
    </source>
</reference>
<proteinExistence type="predicted"/>
<sequence length="95" mass="9655">MAVILNVLATDTKCLPHSRQASKSKPGVCPVTIMAICDVDAITGNVITSCLTICGVDTDTGIEMTSCFTATGVAVATGIACGNDFVAIINCIFVG</sequence>
<dbReference type="Proteomes" id="UP000790347">
    <property type="component" value="Unassembled WGS sequence"/>
</dbReference>
<evidence type="ECO:0000313" key="1">
    <source>
        <dbReference type="EMBL" id="KAH9493741.1"/>
    </source>
</evidence>
<dbReference type="AlphaFoldDB" id="A0A922HP43"/>
<reference evidence="1" key="2">
    <citation type="journal article" date="2022" name="Res Sq">
        <title>Comparative Genomics Reveals Insights into the Divergent Evolution of Astigmatic Mites and Household Pest Adaptations.</title>
        <authorList>
            <person name="Xiong Q."/>
            <person name="Wan A.T.-Y."/>
            <person name="Liu X.-Y."/>
            <person name="Fung C.S.-H."/>
            <person name="Xiao X."/>
            <person name="Malainual N."/>
            <person name="Hou J."/>
            <person name="Wang L."/>
            <person name="Wang M."/>
            <person name="Yang K."/>
            <person name="Cui Y."/>
            <person name="Leung E."/>
            <person name="Nong W."/>
            <person name="Shin S.-K."/>
            <person name="Au S."/>
            <person name="Jeong K.Y."/>
            <person name="Chew F.T."/>
            <person name="Hui J."/>
            <person name="Leung T.F."/>
            <person name="Tungtrongchitr A."/>
            <person name="Zhong N."/>
            <person name="Liu Z."/>
            <person name="Tsui S."/>
        </authorList>
    </citation>
    <scope>NUCLEOTIDE SEQUENCE</scope>
    <source>
        <strain evidence="1">Derf</strain>
        <tissue evidence="1">Whole organism</tissue>
    </source>
</reference>
<protein>
    <submittedName>
        <fullName evidence="1">Uncharacterized protein</fullName>
    </submittedName>
</protein>
<name>A0A922HP43_DERFA</name>
<accession>A0A922HP43</accession>
<evidence type="ECO:0000313" key="2">
    <source>
        <dbReference type="Proteomes" id="UP000790347"/>
    </source>
</evidence>
<dbReference type="EMBL" id="ASGP02000008">
    <property type="protein sequence ID" value="KAH9493741.1"/>
    <property type="molecule type" value="Genomic_DNA"/>
</dbReference>
<keyword evidence="2" id="KW-1185">Reference proteome</keyword>
<comment type="caution">
    <text evidence="1">The sequence shown here is derived from an EMBL/GenBank/DDBJ whole genome shotgun (WGS) entry which is preliminary data.</text>
</comment>
<gene>
    <name evidence="1" type="ORF">DERF_014477</name>
</gene>
<organism evidence="1 2">
    <name type="scientific">Dermatophagoides farinae</name>
    <name type="common">American house dust mite</name>
    <dbReference type="NCBI Taxonomy" id="6954"/>
    <lineage>
        <taxon>Eukaryota</taxon>
        <taxon>Metazoa</taxon>
        <taxon>Ecdysozoa</taxon>
        <taxon>Arthropoda</taxon>
        <taxon>Chelicerata</taxon>
        <taxon>Arachnida</taxon>
        <taxon>Acari</taxon>
        <taxon>Acariformes</taxon>
        <taxon>Sarcoptiformes</taxon>
        <taxon>Astigmata</taxon>
        <taxon>Psoroptidia</taxon>
        <taxon>Analgoidea</taxon>
        <taxon>Pyroglyphidae</taxon>
        <taxon>Dermatophagoidinae</taxon>
        <taxon>Dermatophagoides</taxon>
    </lineage>
</organism>